<evidence type="ECO:0000256" key="2">
    <source>
        <dbReference type="ARBA" id="ARBA00006722"/>
    </source>
</evidence>
<evidence type="ECO:0000256" key="5">
    <source>
        <dbReference type="ARBA" id="ARBA00022577"/>
    </source>
</evidence>
<reference evidence="10" key="1">
    <citation type="submission" date="2013-09" db="EMBL/GenBank/DDBJ databases">
        <title>Corchorus olitorius genome sequencing.</title>
        <authorList>
            <person name="Alam M."/>
            <person name="Haque M.S."/>
            <person name="Islam M.S."/>
            <person name="Emdad E.M."/>
            <person name="Islam M.M."/>
            <person name="Ahmed B."/>
            <person name="Halim A."/>
            <person name="Hossen Q.M.M."/>
            <person name="Hossain M.Z."/>
            <person name="Ahmed R."/>
            <person name="Khan M.M."/>
            <person name="Islam R."/>
            <person name="Rashid M.M."/>
            <person name="Khan S.A."/>
            <person name="Rahman M.S."/>
            <person name="Alam M."/>
            <person name="Yahiya A.S."/>
            <person name="Khan M.S."/>
            <person name="Azam M.S."/>
            <person name="Haque T."/>
            <person name="Lashkar M.Z.H."/>
            <person name="Akhand A.I."/>
            <person name="Morshed G."/>
            <person name="Roy S."/>
            <person name="Uddin K.S."/>
            <person name="Rabeya T."/>
            <person name="Hossain A.S."/>
            <person name="Chowdhury A."/>
            <person name="Snigdha A.R."/>
            <person name="Mortoza M.S."/>
            <person name="Matin S.A."/>
            <person name="Hoque S.M.E."/>
            <person name="Islam M.K."/>
            <person name="Roy D.K."/>
            <person name="Haider R."/>
            <person name="Moosa M.M."/>
            <person name="Elias S.M."/>
            <person name="Hasan A.M."/>
            <person name="Jahan S."/>
            <person name="Shafiuddin M."/>
            <person name="Mahmood N."/>
            <person name="Shommy N.S."/>
        </authorList>
    </citation>
    <scope>NUCLEOTIDE SEQUENCE [LARGE SCALE GENOMIC DNA]</scope>
    <source>
        <strain evidence="10">cv. O-4</strain>
    </source>
</reference>
<dbReference type="Pfam" id="PF10868">
    <property type="entry name" value="Defensin_like"/>
    <property type="match status" value="1"/>
</dbReference>
<comment type="subcellular location">
    <subcellularLocation>
        <location evidence="1">Secreted</location>
    </subcellularLocation>
</comment>
<evidence type="ECO:0000313" key="10">
    <source>
        <dbReference type="Proteomes" id="UP000187203"/>
    </source>
</evidence>
<dbReference type="GO" id="GO:0031640">
    <property type="term" value="P:killing of cells of another organism"/>
    <property type="evidence" value="ECO:0007669"/>
    <property type="project" value="UniProtKB-KW"/>
</dbReference>
<evidence type="ECO:0000256" key="8">
    <source>
        <dbReference type="SAM" id="SignalP"/>
    </source>
</evidence>
<dbReference type="EMBL" id="AWUE01020453">
    <property type="protein sequence ID" value="OMO68055.1"/>
    <property type="molecule type" value="Genomic_DNA"/>
</dbReference>
<gene>
    <name evidence="9" type="ORF">COLO4_29927</name>
</gene>
<comment type="similarity">
    <text evidence="2">Belongs to the DEFL family.</text>
</comment>
<dbReference type="GO" id="GO:0050832">
    <property type="term" value="P:defense response to fungus"/>
    <property type="evidence" value="ECO:0007669"/>
    <property type="project" value="UniProtKB-KW"/>
</dbReference>
<keyword evidence="7" id="KW-0611">Plant defense</keyword>
<dbReference type="GO" id="GO:0005576">
    <property type="term" value="C:extracellular region"/>
    <property type="evidence" value="ECO:0007669"/>
    <property type="project" value="UniProtKB-SubCell"/>
</dbReference>
<evidence type="ECO:0000256" key="3">
    <source>
        <dbReference type="ARBA" id="ARBA00022525"/>
    </source>
</evidence>
<evidence type="ECO:0000256" key="7">
    <source>
        <dbReference type="ARBA" id="ARBA00022821"/>
    </source>
</evidence>
<feature type="chain" id="PRO_5013340141" evidence="8">
    <location>
        <begin position="19"/>
        <end position="85"/>
    </location>
</feature>
<protein>
    <submittedName>
        <fullName evidence="9">Defensin-like protein 20</fullName>
    </submittedName>
</protein>
<dbReference type="AlphaFoldDB" id="A0A1R3HCK7"/>
<feature type="signal peptide" evidence="8">
    <location>
        <begin position="1"/>
        <end position="18"/>
    </location>
</feature>
<dbReference type="PANTHER" id="PTHR34453:SF3">
    <property type="entry name" value="DEFENSIN-LIKE (DEFL) FAMILY PROTEIN-RELATED"/>
    <property type="match status" value="1"/>
</dbReference>
<dbReference type="Proteomes" id="UP000187203">
    <property type="component" value="Unassembled WGS sequence"/>
</dbReference>
<keyword evidence="3" id="KW-0964">Secreted</keyword>
<keyword evidence="6 8" id="KW-0732">Signal</keyword>
<keyword evidence="5" id="KW-0295">Fungicide</keyword>
<comment type="caution">
    <text evidence="9">The sequence shown here is derived from an EMBL/GenBank/DDBJ whole genome shotgun (WGS) entry which is preliminary data.</text>
</comment>
<dbReference type="PANTHER" id="PTHR34453">
    <property type="entry name" value="DEFENSIN-LIKE (DEFL) FAMILY PROTEIN-RELATED"/>
    <property type="match status" value="1"/>
</dbReference>
<keyword evidence="10" id="KW-1185">Reference proteome</keyword>
<dbReference type="InterPro" id="IPR022618">
    <property type="entry name" value="Defensin-like_20-28"/>
</dbReference>
<evidence type="ECO:0000256" key="6">
    <source>
        <dbReference type="ARBA" id="ARBA00022729"/>
    </source>
</evidence>
<name>A0A1R3HCK7_9ROSI</name>
<organism evidence="9 10">
    <name type="scientific">Corchorus olitorius</name>
    <dbReference type="NCBI Taxonomy" id="93759"/>
    <lineage>
        <taxon>Eukaryota</taxon>
        <taxon>Viridiplantae</taxon>
        <taxon>Streptophyta</taxon>
        <taxon>Embryophyta</taxon>
        <taxon>Tracheophyta</taxon>
        <taxon>Spermatophyta</taxon>
        <taxon>Magnoliopsida</taxon>
        <taxon>eudicotyledons</taxon>
        <taxon>Gunneridae</taxon>
        <taxon>Pentapetalae</taxon>
        <taxon>rosids</taxon>
        <taxon>malvids</taxon>
        <taxon>Malvales</taxon>
        <taxon>Malvaceae</taxon>
        <taxon>Grewioideae</taxon>
        <taxon>Apeibeae</taxon>
        <taxon>Corchorus</taxon>
    </lineage>
</organism>
<dbReference type="OrthoDB" id="1043633at2759"/>
<evidence type="ECO:0000313" key="9">
    <source>
        <dbReference type="EMBL" id="OMO68055.1"/>
    </source>
</evidence>
<keyword evidence="4" id="KW-0929">Antimicrobial</keyword>
<sequence>MAQAKVLLVVLLAALVLSMDVMEVGGEEDGGRCCNNHPSLGRCLPGIDDNPSSNGKCWAFCISGCVKGGFCKRMKDGHHECHCYC</sequence>
<evidence type="ECO:0000256" key="1">
    <source>
        <dbReference type="ARBA" id="ARBA00004613"/>
    </source>
</evidence>
<proteinExistence type="inferred from homology"/>
<evidence type="ECO:0000256" key="4">
    <source>
        <dbReference type="ARBA" id="ARBA00022529"/>
    </source>
</evidence>
<accession>A0A1R3HCK7</accession>